<evidence type="ECO:0000313" key="3">
    <source>
        <dbReference type="EMBL" id="SVD43218.1"/>
    </source>
</evidence>
<keyword evidence="2" id="KW-1133">Transmembrane helix</keyword>
<protein>
    <submittedName>
        <fullName evidence="3">Uncharacterized protein</fullName>
    </submittedName>
</protein>
<keyword evidence="2" id="KW-0472">Membrane</keyword>
<gene>
    <name evidence="3" type="ORF">METZ01_LOCUS396072</name>
</gene>
<feature type="transmembrane region" description="Helical" evidence="2">
    <location>
        <begin position="54"/>
        <end position="81"/>
    </location>
</feature>
<sequence>MILIFIKSHDAKTVFKSVESPINMCMLFGLLTLFTALAIAGVAAWFSIVGLMTFFQGAALSIAVMAGTLEVGKLVTVSWLYRYWKETSLLVRSYLSLAVVFLMLITSIGIFGYLSKAHQEVSGNSADAFAVVERLENQIERENNKITLIEERIERIQNDTGVDNTQSIAQQVAIRDGAWDRVQGDINYAQGQIDDIRDQLRIDVASQDTRLETLDEAVNDLRNRGVETVTVRE</sequence>
<reference evidence="3" key="1">
    <citation type="submission" date="2018-05" db="EMBL/GenBank/DDBJ databases">
        <authorList>
            <person name="Lanie J.A."/>
            <person name="Ng W.-L."/>
            <person name="Kazmierczak K.M."/>
            <person name="Andrzejewski T.M."/>
            <person name="Davidsen T.M."/>
            <person name="Wayne K.J."/>
            <person name="Tettelin H."/>
            <person name="Glass J.I."/>
            <person name="Rusch D."/>
            <person name="Podicherti R."/>
            <person name="Tsui H.-C.T."/>
            <person name="Winkler M.E."/>
        </authorList>
    </citation>
    <scope>NUCLEOTIDE SEQUENCE</scope>
</reference>
<evidence type="ECO:0000256" key="1">
    <source>
        <dbReference type="SAM" id="Coils"/>
    </source>
</evidence>
<dbReference type="EMBL" id="UINC01150270">
    <property type="protein sequence ID" value="SVD43218.1"/>
    <property type="molecule type" value="Genomic_DNA"/>
</dbReference>
<keyword evidence="2" id="KW-0812">Transmembrane</keyword>
<feature type="transmembrane region" description="Helical" evidence="2">
    <location>
        <begin position="21"/>
        <end position="48"/>
    </location>
</feature>
<feature type="transmembrane region" description="Helical" evidence="2">
    <location>
        <begin position="93"/>
        <end position="114"/>
    </location>
</feature>
<organism evidence="3">
    <name type="scientific">marine metagenome</name>
    <dbReference type="NCBI Taxonomy" id="408172"/>
    <lineage>
        <taxon>unclassified sequences</taxon>
        <taxon>metagenomes</taxon>
        <taxon>ecological metagenomes</taxon>
    </lineage>
</organism>
<evidence type="ECO:0000256" key="2">
    <source>
        <dbReference type="SAM" id="Phobius"/>
    </source>
</evidence>
<feature type="non-terminal residue" evidence="3">
    <location>
        <position position="233"/>
    </location>
</feature>
<name>A0A382VBB2_9ZZZZ</name>
<dbReference type="AlphaFoldDB" id="A0A382VBB2"/>
<keyword evidence="1" id="KW-0175">Coiled coil</keyword>
<proteinExistence type="predicted"/>
<accession>A0A382VBB2</accession>
<feature type="coiled-coil region" evidence="1">
    <location>
        <begin position="125"/>
        <end position="159"/>
    </location>
</feature>